<dbReference type="AlphaFoldDB" id="A0A164TXE4"/>
<evidence type="ECO:0000256" key="1">
    <source>
        <dbReference type="SAM" id="MobiDB-lite"/>
    </source>
</evidence>
<evidence type="ECO:0000313" key="3">
    <source>
        <dbReference type="Proteomes" id="UP000076858"/>
    </source>
</evidence>
<comment type="caution">
    <text evidence="2">The sequence shown here is derived from an EMBL/GenBank/DDBJ whole genome shotgun (WGS) entry which is preliminary data.</text>
</comment>
<organism evidence="2 3">
    <name type="scientific">Daphnia magna</name>
    <dbReference type="NCBI Taxonomy" id="35525"/>
    <lineage>
        <taxon>Eukaryota</taxon>
        <taxon>Metazoa</taxon>
        <taxon>Ecdysozoa</taxon>
        <taxon>Arthropoda</taxon>
        <taxon>Crustacea</taxon>
        <taxon>Branchiopoda</taxon>
        <taxon>Diplostraca</taxon>
        <taxon>Cladocera</taxon>
        <taxon>Anomopoda</taxon>
        <taxon>Daphniidae</taxon>
        <taxon>Daphnia</taxon>
    </lineage>
</organism>
<evidence type="ECO:0000313" key="2">
    <source>
        <dbReference type="EMBL" id="KZS10853.1"/>
    </source>
</evidence>
<gene>
    <name evidence="2" type="ORF">APZ42_024528</name>
</gene>
<protein>
    <submittedName>
        <fullName evidence="2">Uncharacterized protein</fullName>
    </submittedName>
</protein>
<dbReference type="EMBL" id="LRGB01001663">
    <property type="protein sequence ID" value="KZS10853.1"/>
    <property type="molecule type" value="Genomic_DNA"/>
</dbReference>
<accession>A0A164TXE4</accession>
<sequence>MVVYTNKQPHAQKRIQPESRMFQQMVEFFFIVTATGNRDKHEKIRGQGRKKKSVGFCHRKNPPPEKREFFFLKLAEQRKK</sequence>
<reference evidence="2 3" key="1">
    <citation type="submission" date="2016-03" db="EMBL/GenBank/DDBJ databases">
        <title>EvidentialGene: Evidence-directed Construction of Genes on Genomes.</title>
        <authorList>
            <person name="Gilbert D.G."/>
            <person name="Choi J.-H."/>
            <person name="Mockaitis K."/>
            <person name="Colbourne J."/>
            <person name="Pfrender M."/>
        </authorList>
    </citation>
    <scope>NUCLEOTIDE SEQUENCE [LARGE SCALE GENOMIC DNA]</scope>
    <source>
        <strain evidence="2 3">Xinb3</strain>
        <tissue evidence="2">Complete organism</tissue>
    </source>
</reference>
<proteinExistence type="predicted"/>
<feature type="compositionally biased region" description="Basic residues" evidence="1">
    <location>
        <begin position="46"/>
        <end position="61"/>
    </location>
</feature>
<dbReference type="Proteomes" id="UP000076858">
    <property type="component" value="Unassembled WGS sequence"/>
</dbReference>
<keyword evidence="3" id="KW-1185">Reference proteome</keyword>
<feature type="region of interest" description="Disordered" evidence="1">
    <location>
        <begin position="39"/>
        <end position="62"/>
    </location>
</feature>
<name>A0A164TXE4_9CRUS</name>